<accession>A0A7S4P359</accession>
<feature type="region of interest" description="Disordered" evidence="2">
    <location>
        <begin position="130"/>
        <end position="156"/>
    </location>
</feature>
<gene>
    <name evidence="3" type="ORF">GTHE00462_LOCUS27968</name>
</gene>
<evidence type="ECO:0000256" key="2">
    <source>
        <dbReference type="SAM" id="MobiDB-lite"/>
    </source>
</evidence>
<feature type="region of interest" description="Disordered" evidence="2">
    <location>
        <begin position="47"/>
        <end position="91"/>
    </location>
</feature>
<keyword evidence="1" id="KW-0175">Coiled coil</keyword>
<proteinExistence type="predicted"/>
<feature type="compositionally biased region" description="Basic and acidic residues" evidence="2">
    <location>
        <begin position="52"/>
        <end position="84"/>
    </location>
</feature>
<feature type="compositionally biased region" description="Basic and acidic residues" evidence="2">
    <location>
        <begin position="133"/>
        <end position="142"/>
    </location>
</feature>
<evidence type="ECO:0000256" key="1">
    <source>
        <dbReference type="SAM" id="Coils"/>
    </source>
</evidence>
<reference evidence="3" key="1">
    <citation type="submission" date="2021-01" db="EMBL/GenBank/DDBJ databases">
        <authorList>
            <person name="Corre E."/>
            <person name="Pelletier E."/>
            <person name="Niang G."/>
            <person name="Scheremetjew M."/>
            <person name="Finn R."/>
            <person name="Kale V."/>
            <person name="Holt S."/>
            <person name="Cochrane G."/>
            <person name="Meng A."/>
            <person name="Brown T."/>
            <person name="Cohen L."/>
        </authorList>
    </citation>
    <scope>NUCLEOTIDE SEQUENCE</scope>
    <source>
        <strain evidence="3">CCMP 2712</strain>
    </source>
</reference>
<dbReference type="AlphaFoldDB" id="A0A7S4P359"/>
<feature type="region of interest" description="Disordered" evidence="2">
    <location>
        <begin position="360"/>
        <end position="381"/>
    </location>
</feature>
<organism evidence="3">
    <name type="scientific">Guillardia theta</name>
    <name type="common">Cryptophyte</name>
    <name type="synonym">Cryptomonas phi</name>
    <dbReference type="NCBI Taxonomy" id="55529"/>
    <lineage>
        <taxon>Eukaryota</taxon>
        <taxon>Cryptophyceae</taxon>
        <taxon>Pyrenomonadales</taxon>
        <taxon>Geminigeraceae</taxon>
        <taxon>Guillardia</taxon>
    </lineage>
</organism>
<name>A0A7S4P359_GUITH</name>
<sequence length="417" mass="46793">MVRQLEQEARRNVENDATVAGLKALDDKDSLAATLTGGLKRKLENMQAGDDLMLKNIEKEASQPDKVARKEKQERKQEAEEGGKATKGQASIKLPNVDIDDVIAVIRRDRKRQMQALAISLARVSLLRKKAERRSEQEKSRSPSDQQSSSSQHKLHVATAKKLLEKAAELKAKAESIRRKAIAKEWPKSSNFESAMDKQKKILNKLKKEDNVVNQKEAAKSELRRAKQLSSKSIQELKLAGQLIKQAHATGSKMSSKEMTKLQKKSEDLTEKAVHTMLESRRLSHKGTDDLRAARAVESRLPALQVKAQQAKLVLNVLKSQEQQAIARLKNFPAYNAAMRLSKKLTGEAAKDKRLAKELLAEKSSEKKTGSGEKEKAARDIRADKQAFKELNILRHKIDKEKDDIEKDDTMISDMST</sequence>
<protein>
    <submittedName>
        <fullName evidence="3">Uncharacterized protein</fullName>
    </submittedName>
</protein>
<feature type="coiled-coil region" evidence="1">
    <location>
        <begin position="160"/>
        <end position="229"/>
    </location>
</feature>
<feature type="compositionally biased region" description="Low complexity" evidence="2">
    <location>
        <begin position="143"/>
        <end position="152"/>
    </location>
</feature>
<evidence type="ECO:0000313" key="3">
    <source>
        <dbReference type="EMBL" id="CAE2322116.1"/>
    </source>
</evidence>
<dbReference type="EMBL" id="HBKN01035835">
    <property type="protein sequence ID" value="CAE2322116.1"/>
    <property type="molecule type" value="Transcribed_RNA"/>
</dbReference>